<reference evidence="2 3" key="1">
    <citation type="journal article" date="2014" name="Am. J. Bot.">
        <title>Genome assembly and annotation for red clover (Trifolium pratense; Fabaceae).</title>
        <authorList>
            <person name="Istvanek J."/>
            <person name="Jaros M."/>
            <person name="Krenek A."/>
            <person name="Repkova J."/>
        </authorList>
    </citation>
    <scope>NUCLEOTIDE SEQUENCE [LARGE SCALE GENOMIC DNA]</scope>
    <source>
        <strain evidence="3">cv. Tatra</strain>
        <tissue evidence="2">Young leaves</tissue>
    </source>
</reference>
<organism evidence="2 3">
    <name type="scientific">Trifolium pratense</name>
    <name type="common">Red clover</name>
    <dbReference type="NCBI Taxonomy" id="57577"/>
    <lineage>
        <taxon>Eukaryota</taxon>
        <taxon>Viridiplantae</taxon>
        <taxon>Streptophyta</taxon>
        <taxon>Embryophyta</taxon>
        <taxon>Tracheophyta</taxon>
        <taxon>Spermatophyta</taxon>
        <taxon>Magnoliopsida</taxon>
        <taxon>eudicotyledons</taxon>
        <taxon>Gunneridae</taxon>
        <taxon>Pentapetalae</taxon>
        <taxon>rosids</taxon>
        <taxon>fabids</taxon>
        <taxon>Fabales</taxon>
        <taxon>Fabaceae</taxon>
        <taxon>Papilionoideae</taxon>
        <taxon>50 kb inversion clade</taxon>
        <taxon>NPAAA clade</taxon>
        <taxon>Hologalegina</taxon>
        <taxon>IRL clade</taxon>
        <taxon>Trifolieae</taxon>
        <taxon>Trifolium</taxon>
    </lineage>
</organism>
<protein>
    <submittedName>
        <fullName evidence="2">Uncharacterized protein</fullName>
    </submittedName>
</protein>
<dbReference type="Proteomes" id="UP000236291">
    <property type="component" value="Unassembled WGS sequence"/>
</dbReference>
<evidence type="ECO:0000313" key="3">
    <source>
        <dbReference type="Proteomes" id="UP000236291"/>
    </source>
</evidence>
<gene>
    <name evidence="2" type="ORF">L195_g006910</name>
</gene>
<comment type="caution">
    <text evidence="2">The sequence shown here is derived from an EMBL/GenBank/DDBJ whole genome shotgun (WGS) entry which is preliminary data.</text>
</comment>
<reference evidence="2 3" key="2">
    <citation type="journal article" date="2017" name="Front. Plant Sci.">
        <title>Gene Classification and Mining of Molecular Markers Useful in Red Clover (Trifolium pratense) Breeding.</title>
        <authorList>
            <person name="Istvanek J."/>
            <person name="Dluhosova J."/>
            <person name="Dluhos P."/>
            <person name="Patkova L."/>
            <person name="Nedelnik J."/>
            <person name="Repkova J."/>
        </authorList>
    </citation>
    <scope>NUCLEOTIDE SEQUENCE [LARGE SCALE GENOMIC DNA]</scope>
    <source>
        <strain evidence="3">cv. Tatra</strain>
        <tissue evidence="2">Young leaves</tissue>
    </source>
</reference>
<dbReference type="EMBL" id="ASHM01003750">
    <property type="protein sequence ID" value="PNY10336.1"/>
    <property type="molecule type" value="Genomic_DNA"/>
</dbReference>
<evidence type="ECO:0000313" key="2">
    <source>
        <dbReference type="EMBL" id="PNY10336.1"/>
    </source>
</evidence>
<proteinExistence type="predicted"/>
<sequence length="159" mass="17803">MATHKVPLVRIDEEYIDMLMSPYTKLSPQQQNKDLLMPLPKLPKKVKPAKKFMLVQKLNSYKAYLKSLFAKTACSADKSNVAESTYKPKCNQNDEGGKRKSFQNFNDENNVVNQNRRSSSSTFSINLNSEMEGSIVDAIAHCKQSQQGSGSASNKDLHA</sequence>
<evidence type="ECO:0000256" key="1">
    <source>
        <dbReference type="SAM" id="MobiDB-lite"/>
    </source>
</evidence>
<accession>A0A2K3P4X1</accession>
<dbReference type="AlphaFoldDB" id="A0A2K3P4X1"/>
<name>A0A2K3P4X1_TRIPR</name>
<feature type="region of interest" description="Disordered" evidence="1">
    <location>
        <begin position="85"/>
        <end position="124"/>
    </location>
</feature>
<feature type="compositionally biased region" description="Low complexity" evidence="1">
    <location>
        <begin position="102"/>
        <end position="124"/>
    </location>
</feature>